<dbReference type="GO" id="GO:0051082">
    <property type="term" value="F:unfolded protein binding"/>
    <property type="evidence" value="ECO:0007669"/>
    <property type="project" value="TreeGrafter"/>
</dbReference>
<proteinExistence type="inferred from homology"/>
<dbReference type="InterPro" id="IPR039131">
    <property type="entry name" value="NDUFAF1"/>
</dbReference>
<keyword evidence="3" id="KW-0496">Mitochondrion</keyword>
<evidence type="ECO:0000313" key="7">
    <source>
        <dbReference type="Proteomes" id="UP000245609"/>
    </source>
</evidence>
<dbReference type="PANTHER" id="PTHR13194:SF18">
    <property type="entry name" value="COMPLEX I INTERMEDIATE-ASSOCIATED PROTEIN 30, MITOCHONDRIAL"/>
    <property type="match status" value="1"/>
</dbReference>
<dbReference type="AlphaFoldDB" id="A0A2T9Z7G1"/>
<dbReference type="OrthoDB" id="42561at2759"/>
<keyword evidence="4" id="KW-0143">Chaperone</keyword>
<evidence type="ECO:0000313" key="6">
    <source>
        <dbReference type="EMBL" id="PVV00533.1"/>
    </source>
</evidence>
<evidence type="ECO:0000256" key="4">
    <source>
        <dbReference type="ARBA" id="ARBA00023186"/>
    </source>
</evidence>
<evidence type="ECO:0000256" key="2">
    <source>
        <dbReference type="ARBA" id="ARBA00007884"/>
    </source>
</evidence>
<comment type="similarity">
    <text evidence="2">Belongs to the CIA30 family.</text>
</comment>
<keyword evidence="7" id="KW-1185">Reference proteome</keyword>
<comment type="subcellular location">
    <subcellularLocation>
        <location evidence="1">Mitochondrion</location>
    </subcellularLocation>
</comment>
<dbReference type="STRING" id="133381.A0A2T9Z7G1"/>
<dbReference type="InterPro" id="IPR013857">
    <property type="entry name" value="NADH-UbQ_OxRdtase-assoc_prot30"/>
</dbReference>
<protein>
    <recommendedName>
        <fullName evidence="5">NADH:ubiquinone oxidoreductase intermediate-associated protein 30 domain-containing protein</fullName>
    </recommendedName>
</protein>
<sequence>MSKTSLNTKGLYSALSAFSVDPWERVSESIIADFSNRNIISNFIKGCDADIGGFSSVNFEYSNKASHFFGYISKQLPENKKVKKTGYAMIKSNKFSFSFDNNGYLDTSVCRYLAIHAKFDHRKYNLNVLYPSALKKDIHQHVLQNKYINRWETVIIPLSNFALTNNGIIVSSQMSMYRQKVESIGLSVSDKKEGPFKLSIAWIKMFNSVLSDGDQDRVPNVGPGTWNSTNIEFR</sequence>
<dbReference type="PANTHER" id="PTHR13194">
    <property type="entry name" value="COMPLEX I INTERMEDIATE-ASSOCIATED PROTEIN 30"/>
    <property type="match status" value="1"/>
</dbReference>
<dbReference type="GO" id="GO:0010257">
    <property type="term" value="P:NADH dehydrogenase complex assembly"/>
    <property type="evidence" value="ECO:0007669"/>
    <property type="project" value="TreeGrafter"/>
</dbReference>
<evidence type="ECO:0000259" key="5">
    <source>
        <dbReference type="Pfam" id="PF08547"/>
    </source>
</evidence>
<feature type="domain" description="NADH:ubiquinone oxidoreductase intermediate-associated protein 30" evidence="5">
    <location>
        <begin position="33"/>
        <end position="200"/>
    </location>
</feature>
<dbReference type="GO" id="GO:0005739">
    <property type="term" value="C:mitochondrion"/>
    <property type="evidence" value="ECO:0007669"/>
    <property type="project" value="UniProtKB-SubCell"/>
</dbReference>
<dbReference type="InterPro" id="IPR008979">
    <property type="entry name" value="Galactose-bd-like_sf"/>
</dbReference>
<organism evidence="6 7">
    <name type="scientific">Smittium megazygosporum</name>
    <dbReference type="NCBI Taxonomy" id="133381"/>
    <lineage>
        <taxon>Eukaryota</taxon>
        <taxon>Fungi</taxon>
        <taxon>Fungi incertae sedis</taxon>
        <taxon>Zoopagomycota</taxon>
        <taxon>Kickxellomycotina</taxon>
        <taxon>Harpellomycetes</taxon>
        <taxon>Harpellales</taxon>
        <taxon>Legeriomycetaceae</taxon>
        <taxon>Smittium</taxon>
    </lineage>
</organism>
<comment type="caution">
    <text evidence="6">The sequence shown here is derived from an EMBL/GenBank/DDBJ whole genome shotgun (WGS) entry which is preliminary data.</text>
</comment>
<dbReference type="GO" id="GO:0006120">
    <property type="term" value="P:mitochondrial electron transport, NADH to ubiquinone"/>
    <property type="evidence" value="ECO:0007669"/>
    <property type="project" value="TreeGrafter"/>
</dbReference>
<evidence type="ECO:0000256" key="1">
    <source>
        <dbReference type="ARBA" id="ARBA00004173"/>
    </source>
</evidence>
<evidence type="ECO:0000256" key="3">
    <source>
        <dbReference type="ARBA" id="ARBA00023128"/>
    </source>
</evidence>
<accession>A0A2T9Z7G1</accession>
<reference evidence="6 7" key="1">
    <citation type="journal article" date="2018" name="MBio">
        <title>Comparative Genomics Reveals the Core Gene Toolbox for the Fungus-Insect Symbiosis.</title>
        <authorList>
            <person name="Wang Y."/>
            <person name="Stata M."/>
            <person name="Wang W."/>
            <person name="Stajich J.E."/>
            <person name="White M.M."/>
            <person name="Moncalvo J.M."/>
        </authorList>
    </citation>
    <scope>NUCLEOTIDE SEQUENCE [LARGE SCALE GENOMIC DNA]</scope>
    <source>
        <strain evidence="6 7">SC-DP-2</strain>
    </source>
</reference>
<gene>
    <name evidence="6" type="ORF">BB560_005083</name>
</gene>
<dbReference type="SUPFAM" id="SSF49785">
    <property type="entry name" value="Galactose-binding domain-like"/>
    <property type="match status" value="1"/>
</dbReference>
<dbReference type="Pfam" id="PF08547">
    <property type="entry name" value="CIA30"/>
    <property type="match status" value="1"/>
</dbReference>
<dbReference type="EMBL" id="MBFS01001917">
    <property type="protein sequence ID" value="PVV00533.1"/>
    <property type="molecule type" value="Genomic_DNA"/>
</dbReference>
<name>A0A2T9Z7G1_9FUNG</name>
<dbReference type="Proteomes" id="UP000245609">
    <property type="component" value="Unassembled WGS sequence"/>
</dbReference>